<feature type="transmembrane region" description="Helical" evidence="1">
    <location>
        <begin position="42"/>
        <end position="64"/>
    </location>
</feature>
<organism evidence="2 3">
    <name type="scientific">Caenorhabditis auriculariae</name>
    <dbReference type="NCBI Taxonomy" id="2777116"/>
    <lineage>
        <taxon>Eukaryota</taxon>
        <taxon>Metazoa</taxon>
        <taxon>Ecdysozoa</taxon>
        <taxon>Nematoda</taxon>
        <taxon>Chromadorea</taxon>
        <taxon>Rhabditida</taxon>
        <taxon>Rhabditina</taxon>
        <taxon>Rhabditomorpha</taxon>
        <taxon>Rhabditoidea</taxon>
        <taxon>Rhabditidae</taxon>
        <taxon>Peloderinae</taxon>
        <taxon>Caenorhabditis</taxon>
    </lineage>
</organism>
<name>A0A8S1H1G1_9PELO</name>
<feature type="transmembrane region" description="Helical" evidence="1">
    <location>
        <begin position="84"/>
        <end position="105"/>
    </location>
</feature>
<keyword evidence="3" id="KW-1185">Reference proteome</keyword>
<keyword evidence="1" id="KW-0812">Transmembrane</keyword>
<dbReference type="InterPro" id="IPR019422">
    <property type="entry name" value="7TM_GPCR_serpentine_rcpt_Srh"/>
</dbReference>
<accession>A0A8S1H1G1</accession>
<dbReference type="Pfam" id="PF10318">
    <property type="entry name" value="7TM_GPCR_Srh"/>
    <property type="match status" value="1"/>
</dbReference>
<sequence length="177" mass="20013">MKHYKWVLLSYQTCITIMDIVIPIMLTPLFYLPAVAGCSMGWFQTIGVPIVIQLVMGGFVLLSIQFTIQSGHMSAKTRQLQKTYFFNLCGQVCKSRMGLVILFYLEAVPKIIVIVVSLHGGVSSTFMIIANKSYRSFLSRFRDYFLKNPSLIGLTVHKPVADRNSALRNFHKNVVSQ</sequence>
<dbReference type="OrthoDB" id="5855319at2759"/>
<reference evidence="2" key="1">
    <citation type="submission" date="2020-10" db="EMBL/GenBank/DDBJ databases">
        <authorList>
            <person name="Kikuchi T."/>
        </authorList>
    </citation>
    <scope>NUCLEOTIDE SEQUENCE</scope>
    <source>
        <strain evidence="2">NKZ352</strain>
    </source>
</reference>
<proteinExistence type="predicted"/>
<dbReference type="AlphaFoldDB" id="A0A8S1H1G1"/>
<gene>
    <name evidence="2" type="ORF">CAUJ_LOCUS5528</name>
</gene>
<comment type="caution">
    <text evidence="2">The sequence shown here is derived from an EMBL/GenBank/DDBJ whole genome shotgun (WGS) entry which is preliminary data.</text>
</comment>
<dbReference type="EMBL" id="CAJGYM010000011">
    <property type="protein sequence ID" value="CAD6189609.1"/>
    <property type="molecule type" value="Genomic_DNA"/>
</dbReference>
<evidence type="ECO:0000313" key="3">
    <source>
        <dbReference type="Proteomes" id="UP000835052"/>
    </source>
</evidence>
<dbReference type="Proteomes" id="UP000835052">
    <property type="component" value="Unassembled WGS sequence"/>
</dbReference>
<evidence type="ECO:0000313" key="2">
    <source>
        <dbReference type="EMBL" id="CAD6189609.1"/>
    </source>
</evidence>
<keyword evidence="1" id="KW-0472">Membrane</keyword>
<protein>
    <submittedName>
        <fullName evidence="2">Uncharacterized protein</fullName>
    </submittedName>
</protein>
<evidence type="ECO:0000256" key="1">
    <source>
        <dbReference type="SAM" id="Phobius"/>
    </source>
</evidence>
<feature type="transmembrane region" description="Helical" evidence="1">
    <location>
        <begin position="111"/>
        <end position="130"/>
    </location>
</feature>
<keyword evidence="1" id="KW-1133">Transmembrane helix</keyword>
<feature type="transmembrane region" description="Helical" evidence="1">
    <location>
        <begin position="7"/>
        <end position="30"/>
    </location>
</feature>